<accession>A0AAC9WF57</accession>
<dbReference type="EMBL" id="CP020559">
    <property type="protein sequence ID" value="ARE86368.1"/>
    <property type="molecule type" value="Genomic_DNA"/>
</dbReference>
<evidence type="ECO:0000313" key="2">
    <source>
        <dbReference type="EMBL" id="AOY76012.1"/>
    </source>
</evidence>
<keyword evidence="1" id="KW-1133">Transmembrane helix</keyword>
<gene>
    <name evidence="2" type="ORF">BJL90_08940</name>
    <name evidence="3" type="ORF">CLFO_06900</name>
</gene>
<evidence type="ECO:0000313" key="4">
    <source>
        <dbReference type="Proteomes" id="UP000177894"/>
    </source>
</evidence>
<dbReference type="AlphaFoldDB" id="A0AAC9WF57"/>
<feature type="transmembrane region" description="Helical" evidence="1">
    <location>
        <begin position="37"/>
        <end position="59"/>
    </location>
</feature>
<reference evidence="2 4" key="1">
    <citation type="submission" date="2016-10" db="EMBL/GenBank/DDBJ databases">
        <title>Complete Genome Sequence of Acetogen Clostridium formicoaceticum ATCC 27076.</title>
        <authorList>
            <person name="Bao T."/>
            <person name="Cheng C."/>
            <person name="Zhao J."/>
            <person name="Yang S.-T."/>
            <person name="Wang J."/>
            <person name="Wang M."/>
        </authorList>
    </citation>
    <scope>NUCLEOTIDE SEQUENCE [LARGE SCALE GENOMIC DNA]</scope>
    <source>
        <strain evidence="2 4">ATCC 27076</strain>
    </source>
</reference>
<dbReference type="Proteomes" id="UP000177894">
    <property type="component" value="Chromosome"/>
</dbReference>
<evidence type="ECO:0000313" key="5">
    <source>
        <dbReference type="Proteomes" id="UP000192478"/>
    </source>
</evidence>
<protein>
    <submittedName>
        <fullName evidence="3">Uncharacterized protein</fullName>
    </submittedName>
</protein>
<organism evidence="3 5">
    <name type="scientific">Clostridium formicaceticum</name>
    <dbReference type="NCBI Taxonomy" id="1497"/>
    <lineage>
        <taxon>Bacteria</taxon>
        <taxon>Bacillati</taxon>
        <taxon>Bacillota</taxon>
        <taxon>Clostridia</taxon>
        <taxon>Eubacteriales</taxon>
        <taxon>Clostridiaceae</taxon>
        <taxon>Clostridium</taxon>
    </lineage>
</organism>
<sequence>MKKYNSVTPGTIIAGVAYMILTLIILLSFIFLVGMDILAVLILLLWLYWCSIMIFNGFLRKIHIDDEGIKSITPFKTIFISWSDIEEINVSRAYMGLRGGATFIYFSTKYGASPRDKDATIISMRYRKSVLDEIKKYWSGRISERRM</sequence>
<dbReference type="RefSeq" id="WP_070966788.1">
    <property type="nucleotide sequence ID" value="NZ_CP017603.1"/>
</dbReference>
<feature type="transmembrane region" description="Helical" evidence="1">
    <location>
        <begin position="12"/>
        <end position="31"/>
    </location>
</feature>
<dbReference type="EMBL" id="CP017603">
    <property type="protein sequence ID" value="AOY76012.1"/>
    <property type="molecule type" value="Genomic_DNA"/>
</dbReference>
<keyword evidence="4" id="KW-1185">Reference proteome</keyword>
<keyword evidence="1" id="KW-0812">Transmembrane</keyword>
<proteinExistence type="predicted"/>
<evidence type="ECO:0000256" key="1">
    <source>
        <dbReference type="SAM" id="Phobius"/>
    </source>
</evidence>
<dbReference type="KEGG" id="cfm:BJL90_08940"/>
<name>A0AAC9WF57_9CLOT</name>
<reference evidence="3 5" key="2">
    <citation type="submission" date="2017-03" db="EMBL/GenBank/DDBJ databases">
        <title>Complete sequence of Clostridium formicaceticum DSM 92.</title>
        <authorList>
            <person name="Poehlein A."/>
            <person name="Karl M."/>
            <person name="Bengelsdorf F.R."/>
            <person name="Duerre P."/>
            <person name="Daniel R."/>
        </authorList>
    </citation>
    <scope>NUCLEOTIDE SEQUENCE [LARGE SCALE GENOMIC DNA]</scope>
    <source>
        <strain evidence="3 5">DSM 92</strain>
    </source>
</reference>
<keyword evidence="1" id="KW-0472">Membrane</keyword>
<dbReference type="Proteomes" id="UP000192478">
    <property type="component" value="Chromosome"/>
</dbReference>
<evidence type="ECO:0000313" key="3">
    <source>
        <dbReference type="EMBL" id="ARE86368.1"/>
    </source>
</evidence>